<feature type="transmembrane region" description="Helical" evidence="4">
    <location>
        <begin position="222"/>
        <end position="243"/>
    </location>
</feature>
<protein>
    <submittedName>
        <fullName evidence="6">Cell cycle progression protein 1 isoform X1</fullName>
    </submittedName>
</protein>
<feature type="compositionally biased region" description="Polar residues" evidence="3">
    <location>
        <begin position="1"/>
        <end position="21"/>
    </location>
</feature>
<keyword evidence="4" id="KW-0472">Membrane</keyword>
<sequence>MSATSSDAESSCGWTIISNEGSDIEMLGAEAAELLERPKVEEEEEEEEEEERQDEQASDSTAQCDEEQVAESLDETLKEQTIDETVCPSEDGHSSTGKQHVLSFSDHSDIVTLGDLKEDEPAEEEEEEEGAANGEFYLGTSCSSQYAFSAAETVFPGQQQQPAVTHSSSSEDEEGLSAVVRRRRLRKNTAGSVTEPEEEDEQDEEDEGEVLEVRTQGKGSSILSSCILIALVVAFSVGFGHFYGSVQIKERQKPGEEIRVNELNVVMDLIQRQVREQPFKHQGQIVDFGADDLDQQEVNSLLSQVMEKIQKENQELNIQQVLIQAQREELEMLLRQKEQTDLMVSEQHLLTAENILLMNSLQHKEASLAALQEELNKLRDQEAMRAGADSLLSENERLLDELEGEKQLIRSFHSQRADMMAETQTLRKKLNKQRTVTEELRRELEELRSLFPRANQEAETEELQARLTELEKRLSFEQQRSDLWERLYLETKEERAKGDTEPKVKSQKGGTAGKVKETFDAVKNSTKEFVHHHKEQIKKAKDAVKENLRKFSDSVKSTFKNFKDSASTLFKNAGGFYEKRRGEKNTKEEWQHRSTHNTQQRTHHESSHNTRKSGDKVHRDGGQDSHKANYKGCSGVFDCAFQESKSLFDKAMDPIRADEFNQLLRSYLQQEVDHFHHWEELEKFINNFFHNGMFIHDRMLFTDFVSGVENYLREMHEYQGLDDDVFRDLDDFVYRHFFGKGYRKSHGPNGPFEGPDTDPKESKAKHQHQQRKQRARPRPHGERTSSRSGRDADRHMADVKIELGPLPFDPKY</sequence>
<dbReference type="PANTHER" id="PTHR28638">
    <property type="entry name" value="CELL CYCLE PROGRESSION PROTEIN 1"/>
    <property type="match status" value="1"/>
</dbReference>
<feature type="compositionally biased region" description="Basic and acidic residues" evidence="3">
    <location>
        <begin position="577"/>
        <end position="592"/>
    </location>
</feature>
<evidence type="ECO:0000256" key="2">
    <source>
        <dbReference type="SAM" id="Coils"/>
    </source>
</evidence>
<feature type="region of interest" description="Disordered" evidence="3">
    <location>
        <begin position="1"/>
        <end position="135"/>
    </location>
</feature>
<keyword evidence="5" id="KW-1185">Reference proteome</keyword>
<feature type="region of interest" description="Disordered" evidence="3">
    <location>
        <begin position="577"/>
        <end position="625"/>
    </location>
</feature>
<feature type="compositionally biased region" description="Basic residues" evidence="3">
    <location>
        <begin position="765"/>
        <end position="778"/>
    </location>
</feature>
<dbReference type="Gene3D" id="1.20.120.20">
    <property type="entry name" value="Apolipoprotein"/>
    <property type="match status" value="1"/>
</dbReference>
<feature type="compositionally biased region" description="Acidic residues" evidence="3">
    <location>
        <begin position="64"/>
        <end position="74"/>
    </location>
</feature>
<feature type="compositionally biased region" description="Acidic residues" evidence="3">
    <location>
        <begin position="195"/>
        <end position="210"/>
    </location>
</feature>
<feature type="region of interest" description="Disordered" evidence="3">
    <location>
        <begin position="745"/>
        <end position="812"/>
    </location>
</feature>
<feature type="compositionally biased region" description="Basic and acidic residues" evidence="3">
    <location>
        <begin position="602"/>
        <end position="625"/>
    </location>
</feature>
<gene>
    <name evidence="6" type="primary">ccpg1</name>
</gene>
<feature type="coiled-coil region" evidence="2">
    <location>
        <begin position="299"/>
        <end position="480"/>
    </location>
</feature>
<feature type="region of interest" description="Disordered" evidence="3">
    <location>
        <begin position="157"/>
        <end position="213"/>
    </location>
</feature>
<feature type="compositionally biased region" description="Acidic residues" evidence="3">
    <location>
        <begin position="117"/>
        <end position="130"/>
    </location>
</feature>
<dbReference type="OrthoDB" id="9935772at2759"/>
<evidence type="ECO:0000256" key="1">
    <source>
        <dbReference type="ARBA" id="ARBA00023054"/>
    </source>
</evidence>
<feature type="compositionally biased region" description="Polar residues" evidence="3">
    <location>
        <begin position="157"/>
        <end position="168"/>
    </location>
</feature>
<dbReference type="CTD" id="9236"/>
<dbReference type="RefSeq" id="XP_010793159.1">
    <property type="nucleotide sequence ID" value="XM_010794857.1"/>
</dbReference>
<evidence type="ECO:0000313" key="5">
    <source>
        <dbReference type="Proteomes" id="UP000504611"/>
    </source>
</evidence>
<evidence type="ECO:0000256" key="3">
    <source>
        <dbReference type="SAM" id="MobiDB-lite"/>
    </source>
</evidence>
<reference evidence="6" key="1">
    <citation type="submission" date="2025-08" db="UniProtKB">
        <authorList>
            <consortium name="RefSeq"/>
        </authorList>
    </citation>
    <scope>IDENTIFICATION</scope>
    <source>
        <tissue evidence="6">Muscle</tissue>
    </source>
</reference>
<dbReference type="PANTHER" id="PTHR28638:SF2">
    <property type="entry name" value="CELL CYCLE PROGRESSION PROTEIN 1"/>
    <property type="match status" value="1"/>
</dbReference>
<feature type="compositionally biased region" description="Basic and acidic residues" evidence="3">
    <location>
        <begin position="779"/>
        <end position="801"/>
    </location>
</feature>
<evidence type="ECO:0000256" key="4">
    <source>
        <dbReference type="SAM" id="Phobius"/>
    </source>
</evidence>
<accession>A0A6I9PQ67</accession>
<name>A0A6I9PQ67_9TELE</name>
<feature type="compositionally biased region" description="Acidic residues" evidence="3">
    <location>
        <begin position="41"/>
        <end position="57"/>
    </location>
</feature>
<keyword evidence="1 2" id="KW-0175">Coiled coil</keyword>
<keyword evidence="4" id="KW-1133">Transmembrane helix</keyword>
<dbReference type="AlphaFoldDB" id="A0A6I9PQ67"/>
<proteinExistence type="predicted"/>
<organism evidence="5 6">
    <name type="scientific">Notothenia coriiceps</name>
    <name type="common">black rockcod</name>
    <dbReference type="NCBI Taxonomy" id="8208"/>
    <lineage>
        <taxon>Eukaryota</taxon>
        <taxon>Metazoa</taxon>
        <taxon>Chordata</taxon>
        <taxon>Craniata</taxon>
        <taxon>Vertebrata</taxon>
        <taxon>Euteleostomi</taxon>
        <taxon>Actinopterygii</taxon>
        <taxon>Neopterygii</taxon>
        <taxon>Teleostei</taxon>
        <taxon>Neoteleostei</taxon>
        <taxon>Acanthomorphata</taxon>
        <taxon>Eupercaria</taxon>
        <taxon>Perciformes</taxon>
        <taxon>Notothenioidei</taxon>
        <taxon>Nototheniidae</taxon>
        <taxon>Notothenia</taxon>
    </lineage>
</organism>
<dbReference type="GeneID" id="104965838"/>
<keyword evidence="4" id="KW-0812">Transmembrane</keyword>
<dbReference type="GO" id="GO:0016020">
    <property type="term" value="C:membrane"/>
    <property type="evidence" value="ECO:0007669"/>
    <property type="project" value="TreeGrafter"/>
</dbReference>
<dbReference type="InterPro" id="IPR051990">
    <property type="entry name" value="CCPG1/PBIP1"/>
</dbReference>
<dbReference type="KEGG" id="ncc:104965838"/>
<evidence type="ECO:0000313" key="6">
    <source>
        <dbReference type="RefSeq" id="XP_010793159.1"/>
    </source>
</evidence>
<dbReference type="Proteomes" id="UP000504611">
    <property type="component" value="Unplaced"/>
</dbReference>